<proteinExistence type="inferred from homology"/>
<feature type="site" description="Transition state stabilizer" evidence="8">
    <location>
        <position position="11"/>
    </location>
</feature>
<dbReference type="InterPro" id="IPR005135">
    <property type="entry name" value="Endo/exonuclease/phosphatase"/>
</dbReference>
<comment type="cofactor">
    <cofactor evidence="7 9">
        <name>Mg(2+)</name>
        <dbReference type="ChEBI" id="CHEBI:18420"/>
    </cofactor>
    <cofactor evidence="7 9">
        <name>Mn(2+)</name>
        <dbReference type="ChEBI" id="CHEBI:29035"/>
    </cofactor>
    <text evidence="7 9">Probably binds two magnesium or manganese ions per subunit.</text>
</comment>
<feature type="binding site" evidence="7">
    <location>
        <position position="105"/>
    </location>
    <ligand>
        <name>Mg(2+)</name>
        <dbReference type="ChEBI" id="CHEBI:18420"/>
        <label>1</label>
    </ligand>
</feature>
<dbReference type="EMBL" id="HBUF01057965">
    <property type="protein sequence ID" value="CAG6624720.1"/>
    <property type="molecule type" value="Transcribed_RNA"/>
</dbReference>
<keyword evidence="4 7" id="KW-0479">Metal-binding</keyword>
<evidence type="ECO:0000256" key="1">
    <source>
        <dbReference type="ARBA" id="ARBA00000493"/>
    </source>
</evidence>
<dbReference type="EC" id="3.1.21.-" evidence="9"/>
<dbReference type="EC" id="3.1.11.2" evidence="9"/>
<dbReference type="SUPFAM" id="SSF56219">
    <property type="entry name" value="DNase I-like"/>
    <property type="match status" value="1"/>
</dbReference>
<dbReference type="InterPro" id="IPR036691">
    <property type="entry name" value="Endo/exonu/phosph_ase_sf"/>
</dbReference>
<dbReference type="InterPro" id="IPR020848">
    <property type="entry name" value="AP_endonuclease_F1_CS"/>
</dbReference>
<keyword evidence="7" id="KW-0464">Manganese</keyword>
<evidence type="ECO:0000256" key="6">
    <source>
        <dbReference type="ARBA" id="ARBA00022842"/>
    </source>
</evidence>
<comment type="similarity">
    <text evidence="3 9">Belongs to the DNA repair enzymes AP/ExoA family.</text>
</comment>
<feature type="binding site" evidence="7">
    <location>
        <position position="11"/>
    </location>
    <ligand>
        <name>Mg(2+)</name>
        <dbReference type="ChEBI" id="CHEBI:18420"/>
        <label>1</label>
    </ligand>
</feature>
<feature type="binding site" evidence="7">
    <location>
        <position position="9"/>
    </location>
    <ligand>
        <name>Mg(2+)</name>
        <dbReference type="ChEBI" id="CHEBI:18420"/>
        <label>1</label>
    </ligand>
</feature>
<dbReference type="Pfam" id="PF03372">
    <property type="entry name" value="Exo_endo_phos"/>
    <property type="match status" value="1"/>
</dbReference>
<dbReference type="PROSITE" id="PS00727">
    <property type="entry name" value="AP_NUCLEASE_F1_2"/>
    <property type="match status" value="1"/>
</dbReference>
<keyword evidence="9" id="KW-0234">DNA repair</keyword>
<feature type="site" description="Interaction with DNA substrate" evidence="8">
    <location>
        <position position="105"/>
    </location>
</feature>
<feature type="site" description="Important for catalytic activity" evidence="8">
    <location>
        <position position="79"/>
    </location>
</feature>
<dbReference type="GO" id="GO:0008311">
    <property type="term" value="F:double-stranded DNA 3'-5' DNA exonuclease activity"/>
    <property type="evidence" value="ECO:0007669"/>
    <property type="project" value="UniProtKB-EC"/>
</dbReference>
<comment type="cofactor">
    <cofactor evidence="2">
        <name>Mn(2+)</name>
        <dbReference type="ChEBI" id="CHEBI:29035"/>
    </cofactor>
</comment>
<evidence type="ECO:0000256" key="5">
    <source>
        <dbReference type="ARBA" id="ARBA00022801"/>
    </source>
</evidence>
<keyword evidence="5" id="KW-0378">Hydrolase</keyword>
<dbReference type="GO" id="GO:0006284">
    <property type="term" value="P:base-excision repair"/>
    <property type="evidence" value="ECO:0007669"/>
    <property type="project" value="TreeGrafter"/>
</dbReference>
<dbReference type="PANTHER" id="PTHR22748:SF6">
    <property type="entry name" value="DNA-(APURINIC OR APYRIMIDINIC SITE) ENDONUCLEASE"/>
    <property type="match status" value="1"/>
</dbReference>
<dbReference type="PROSITE" id="PS51435">
    <property type="entry name" value="AP_NUCLEASE_F1_4"/>
    <property type="match status" value="1"/>
</dbReference>
<evidence type="ECO:0000256" key="8">
    <source>
        <dbReference type="PIRSR" id="PIRSR604808-3"/>
    </source>
</evidence>
<evidence type="ECO:0000256" key="9">
    <source>
        <dbReference type="RuleBase" id="RU362131"/>
    </source>
</evidence>
<evidence type="ECO:0000259" key="10">
    <source>
        <dbReference type="Pfam" id="PF03372"/>
    </source>
</evidence>
<evidence type="ECO:0000256" key="4">
    <source>
        <dbReference type="ARBA" id="ARBA00022723"/>
    </source>
</evidence>
<evidence type="ECO:0000256" key="2">
    <source>
        <dbReference type="ARBA" id="ARBA00001936"/>
    </source>
</evidence>
<dbReference type="InterPro" id="IPR004808">
    <property type="entry name" value="AP_endonuc_1"/>
</dbReference>
<accession>A0A8D8M9Z5</accession>
<dbReference type="GO" id="GO:0003906">
    <property type="term" value="F:DNA-(apurinic or apyrimidinic site) endonuclease activity"/>
    <property type="evidence" value="ECO:0007669"/>
    <property type="project" value="TreeGrafter"/>
</dbReference>
<evidence type="ECO:0000256" key="7">
    <source>
        <dbReference type="PIRSR" id="PIRSR604808-2"/>
    </source>
</evidence>
<keyword evidence="6 7" id="KW-0460">Magnesium</keyword>
<name>A0A8D8M9Z5_9HEMI</name>
<dbReference type="GO" id="GO:0005634">
    <property type="term" value="C:nucleus"/>
    <property type="evidence" value="ECO:0007669"/>
    <property type="project" value="TreeGrafter"/>
</dbReference>
<dbReference type="GO" id="GO:0046872">
    <property type="term" value="F:metal ion binding"/>
    <property type="evidence" value="ECO:0007669"/>
    <property type="project" value="UniProtKB-KW"/>
</dbReference>
<organism evidence="11">
    <name type="scientific">Cacopsylla melanoneura</name>
    <dbReference type="NCBI Taxonomy" id="428564"/>
    <lineage>
        <taxon>Eukaryota</taxon>
        <taxon>Metazoa</taxon>
        <taxon>Ecdysozoa</taxon>
        <taxon>Arthropoda</taxon>
        <taxon>Hexapoda</taxon>
        <taxon>Insecta</taxon>
        <taxon>Pterygota</taxon>
        <taxon>Neoptera</taxon>
        <taxon>Paraneoptera</taxon>
        <taxon>Hemiptera</taxon>
        <taxon>Sternorrhyncha</taxon>
        <taxon>Psylloidea</taxon>
        <taxon>Psyllidae</taxon>
        <taxon>Psyllinae</taxon>
        <taxon>Cacopsylla</taxon>
    </lineage>
</organism>
<sequence length="115" mass="13435">MKPVVLAGDLNVAHECIDVALPLTNLGKSCFTREERDYFSKFLSLGFVDTYRHLYPSHRIYTYWPYYDRPSKLNGWRLDYFLISSQLVSKLSDQEIHCDVDGSDHSPQILYLNIN</sequence>
<dbReference type="GO" id="GO:0003677">
    <property type="term" value="F:DNA binding"/>
    <property type="evidence" value="ECO:0007669"/>
    <property type="project" value="InterPro"/>
</dbReference>
<keyword evidence="9" id="KW-0227">DNA damage</keyword>
<dbReference type="NCBIfam" id="TIGR00633">
    <property type="entry name" value="xth"/>
    <property type="match status" value="1"/>
</dbReference>
<dbReference type="AlphaFoldDB" id="A0A8D8M9Z5"/>
<evidence type="ECO:0000313" key="11">
    <source>
        <dbReference type="EMBL" id="CAG6624720.1"/>
    </source>
</evidence>
<reference evidence="11" key="1">
    <citation type="submission" date="2021-05" db="EMBL/GenBank/DDBJ databases">
        <authorList>
            <person name="Alioto T."/>
            <person name="Alioto T."/>
            <person name="Gomez Garrido J."/>
        </authorList>
    </citation>
    <scope>NUCLEOTIDE SEQUENCE</scope>
</reference>
<evidence type="ECO:0000256" key="3">
    <source>
        <dbReference type="ARBA" id="ARBA00007092"/>
    </source>
</evidence>
<dbReference type="PANTHER" id="PTHR22748">
    <property type="entry name" value="AP ENDONUCLEASE"/>
    <property type="match status" value="1"/>
</dbReference>
<comment type="catalytic activity">
    <reaction evidence="1">
        <text>Exonucleolytic cleavage in the 3'- to 5'-direction to yield nucleoside 5'-phosphates.</text>
        <dbReference type="EC" id="3.1.11.2"/>
    </reaction>
</comment>
<feature type="binding site" evidence="7">
    <location>
        <position position="104"/>
    </location>
    <ligand>
        <name>Mg(2+)</name>
        <dbReference type="ChEBI" id="CHEBI:18420"/>
        <label>1</label>
    </ligand>
</feature>
<dbReference type="GO" id="GO:0008081">
    <property type="term" value="F:phosphoric diester hydrolase activity"/>
    <property type="evidence" value="ECO:0007669"/>
    <property type="project" value="TreeGrafter"/>
</dbReference>
<protein>
    <recommendedName>
        <fullName evidence="9">DNA repair nuclease/redox regulator APEX1</fullName>
        <shortName evidence="9">APEN</shortName>
        <shortName evidence="9">REF-1</shortName>
        <ecNumber evidence="9">3.1.11.2</ecNumber>
        <ecNumber evidence="9">3.1.21.-</ecNumber>
    </recommendedName>
    <alternativeName>
        <fullName evidence="9">APEX nuclease</fullName>
    </alternativeName>
    <alternativeName>
        <fullName evidence="9">Apurinic-apyrimidinic endonuclease 1</fullName>
    </alternativeName>
    <alternativeName>
        <fullName evidence="9">Redox factor-1</fullName>
    </alternativeName>
    <component>
        <recommendedName>
            <fullName evidence="9">DNA repair nuclease/redox regulator APEX1, mitochondrial</fullName>
        </recommendedName>
    </component>
</protein>
<feature type="domain" description="Endonuclease/exonuclease/phosphatase" evidence="10">
    <location>
        <begin position="2"/>
        <end position="105"/>
    </location>
</feature>
<dbReference type="Gene3D" id="3.60.10.10">
    <property type="entry name" value="Endonuclease/exonuclease/phosphatase"/>
    <property type="match status" value="1"/>
</dbReference>